<dbReference type="EnsemblMetazoa" id="ASTEI08626-RA">
    <property type="protein sequence ID" value="ASTEI08626-PA"/>
    <property type="gene ID" value="ASTEI08626"/>
</dbReference>
<dbReference type="AlphaFoldDB" id="A0A182YJJ0"/>
<dbReference type="VEuPathDB" id="VectorBase:ASTEI20_038446"/>
<name>A0A182YJJ0_ANOST</name>
<dbReference type="PANTHER" id="PTHR12496:SF0">
    <property type="entry name" value="METHYLTRANSFERASE DOMAIN-CONTAINING PROTEIN"/>
    <property type="match status" value="1"/>
</dbReference>
<dbReference type="InterPro" id="IPR025714">
    <property type="entry name" value="Methyltranfer_dom"/>
</dbReference>
<dbReference type="Proteomes" id="UP000076408">
    <property type="component" value="Unassembled WGS sequence"/>
</dbReference>
<reference evidence="2" key="2">
    <citation type="submission" date="2020-05" db="UniProtKB">
        <authorList>
            <consortium name="EnsemblMetazoa"/>
        </authorList>
    </citation>
    <scope>IDENTIFICATION</scope>
    <source>
        <strain evidence="2">Indian</strain>
    </source>
</reference>
<dbReference type="VEuPathDB" id="VectorBase:ASTE010375"/>
<feature type="domain" description="Methyltransferase" evidence="1">
    <location>
        <begin position="123"/>
        <end position="263"/>
    </location>
</feature>
<proteinExistence type="predicted"/>
<dbReference type="PANTHER" id="PTHR12496">
    <property type="entry name" value="CGI-41 METHYLTRANSFERASE"/>
    <property type="match status" value="1"/>
</dbReference>
<dbReference type="SUPFAM" id="SSF53335">
    <property type="entry name" value="S-adenosyl-L-methionine-dependent methyltransferases"/>
    <property type="match status" value="1"/>
</dbReference>
<reference evidence="3" key="1">
    <citation type="journal article" date="2014" name="Genome Biol.">
        <title>Genome analysis of a major urban malaria vector mosquito, Anopheles stephensi.</title>
        <authorList>
            <person name="Jiang X."/>
            <person name="Peery A."/>
            <person name="Hall A.B."/>
            <person name="Sharma A."/>
            <person name="Chen X.G."/>
            <person name="Waterhouse R.M."/>
            <person name="Komissarov A."/>
            <person name="Riehle M.M."/>
            <person name="Shouche Y."/>
            <person name="Sharakhova M.V."/>
            <person name="Lawson D."/>
            <person name="Pakpour N."/>
            <person name="Arensburger P."/>
            <person name="Davidson V.L."/>
            <person name="Eiglmeier K."/>
            <person name="Emrich S."/>
            <person name="George P."/>
            <person name="Kennedy R.C."/>
            <person name="Mane S.P."/>
            <person name="Maslen G."/>
            <person name="Oringanje C."/>
            <person name="Qi Y."/>
            <person name="Settlage R."/>
            <person name="Tojo M."/>
            <person name="Tubio J.M."/>
            <person name="Unger M.F."/>
            <person name="Wang B."/>
            <person name="Vernick K.D."/>
            <person name="Ribeiro J.M."/>
            <person name="James A.A."/>
            <person name="Michel K."/>
            <person name="Riehle M.A."/>
            <person name="Luckhart S."/>
            <person name="Sharakhov I.V."/>
            <person name="Tu Z."/>
        </authorList>
    </citation>
    <scope>NUCLEOTIDE SEQUENCE [LARGE SCALE GENOMIC DNA]</scope>
    <source>
        <strain evidence="3">Indian</strain>
    </source>
</reference>
<keyword evidence="3" id="KW-1185">Reference proteome</keyword>
<dbReference type="InterPro" id="IPR052220">
    <property type="entry name" value="METTL25"/>
</dbReference>
<evidence type="ECO:0000313" key="3">
    <source>
        <dbReference type="Proteomes" id="UP000076408"/>
    </source>
</evidence>
<dbReference type="VEuPathDB" id="VectorBase:ASTEI08626"/>
<accession>A0A182YJJ0</accession>
<dbReference type="Gene3D" id="3.40.50.150">
    <property type="entry name" value="Vaccinia Virus protein VP39"/>
    <property type="match status" value="1"/>
</dbReference>
<dbReference type="OMA" id="HIMPCCY"/>
<evidence type="ECO:0000313" key="2">
    <source>
        <dbReference type="EnsemblMetazoa" id="ASTEI08626-PA"/>
    </source>
</evidence>
<evidence type="ECO:0000259" key="1">
    <source>
        <dbReference type="Pfam" id="PF13679"/>
    </source>
</evidence>
<organism evidence="2 3">
    <name type="scientific">Anopheles stephensi</name>
    <name type="common">Indo-Pakistan malaria mosquito</name>
    <dbReference type="NCBI Taxonomy" id="30069"/>
    <lineage>
        <taxon>Eukaryota</taxon>
        <taxon>Metazoa</taxon>
        <taxon>Ecdysozoa</taxon>
        <taxon>Arthropoda</taxon>
        <taxon>Hexapoda</taxon>
        <taxon>Insecta</taxon>
        <taxon>Pterygota</taxon>
        <taxon>Neoptera</taxon>
        <taxon>Endopterygota</taxon>
        <taxon>Diptera</taxon>
        <taxon>Nematocera</taxon>
        <taxon>Culicoidea</taxon>
        <taxon>Culicidae</taxon>
        <taxon>Anophelinae</taxon>
        <taxon>Anopheles</taxon>
    </lineage>
</organism>
<protein>
    <submittedName>
        <fullName evidence="2">Methyltranfer_dom domain-containing protein</fullName>
    </submittedName>
</protein>
<dbReference type="InterPro" id="IPR029063">
    <property type="entry name" value="SAM-dependent_MTases_sf"/>
</dbReference>
<dbReference type="STRING" id="30069.A0A182YJJ0"/>
<dbReference type="Pfam" id="PF13679">
    <property type="entry name" value="Methyltransf_32"/>
    <property type="match status" value="1"/>
</dbReference>
<dbReference type="CDD" id="cd02440">
    <property type="entry name" value="AdoMet_MTases"/>
    <property type="match status" value="1"/>
</dbReference>
<sequence length="464" mass="53993">MFRFTETSPFNYVDYFVRAVQFLAKYKWIFCYNNTKFIRSGVLEELPQQWIADLNAVSNEEFNQIPLGFIKEFLYPHPQDTWCDSFREFLLQVTQLQVQYDQHDNVPHKDNRQKPARKGINAKKAYEIDNLCSFIESVQCRANTTLYVDFGSGLGYLSELIHERCGANVLGIEANPALVQTCNNRLQVHKTKAVQYCHHFITEDSYDFIEQERNIRFGTHQHLPAAVVGLHACADLSITAINCFLRCEWVKSLTIMPCCYHRMVPRDETVPNEFLNFPLSQELRALLREDGKRGIICRSFLRLGCQQTSARWKERTVEQHLQHGRIMFRRGLIDAVLEQDESVRVGKLNVVPAVTTVDNMLEQFKLLKEFDNVSHETRWTEQHRERLSALLEKYGTEGPKLAEYVECLQTCLQSICENVILLDRMCYLETVAQQTGLQVRRNLVRLRDDGLSPRCFIVYASKGR</sequence>